<evidence type="ECO:0000256" key="5">
    <source>
        <dbReference type="ARBA" id="ARBA00023157"/>
    </source>
</evidence>
<dbReference type="EMBL" id="LSYS01007999">
    <property type="protein sequence ID" value="OPJ69934.1"/>
    <property type="molecule type" value="Genomic_DNA"/>
</dbReference>
<dbReference type="GO" id="GO:0004252">
    <property type="term" value="F:serine-type endopeptidase activity"/>
    <property type="evidence" value="ECO:0007669"/>
    <property type="project" value="InterPro"/>
</dbReference>
<keyword evidence="9" id="KW-1185">Reference proteome</keyword>
<feature type="domain" description="Peptidase S1" evidence="7">
    <location>
        <begin position="12"/>
        <end position="232"/>
    </location>
</feature>
<sequence>MGILASRSVLWVIEGTSCELPWQAALFQGDKFICGGTLVARNWVLTAAHCHIPGVLSVRLGGQRRADGGATEQWRRSAKVVTYPRYDAATKDGDLMLVKLLLPVRVTKRVEPLPLATECPAPGSVCQISGWGSTTSPEVNFPEDLHCAKVTVVPEEQCRRIYPGSITPNMVCAGESSNRADSCQGDSGGPLMCDGRLQGIVSWGPGVCGDPKKPGVYVNLCKYTQWIQDTMRRK</sequence>
<proteinExistence type="inferred from homology"/>
<dbReference type="InterPro" id="IPR001254">
    <property type="entry name" value="Trypsin_dom"/>
</dbReference>
<keyword evidence="4 6" id="KW-0720">Serine protease</keyword>
<dbReference type="PROSITE" id="PS00134">
    <property type="entry name" value="TRYPSIN_HIS"/>
    <property type="match status" value="1"/>
</dbReference>
<dbReference type="Proteomes" id="UP000190648">
    <property type="component" value="Unassembled WGS sequence"/>
</dbReference>
<evidence type="ECO:0000256" key="4">
    <source>
        <dbReference type="ARBA" id="ARBA00022825"/>
    </source>
</evidence>
<dbReference type="AlphaFoldDB" id="A0A1V4JCY0"/>
<organism evidence="8 9">
    <name type="scientific">Patagioenas fasciata monilis</name>
    <dbReference type="NCBI Taxonomy" id="372326"/>
    <lineage>
        <taxon>Eukaryota</taxon>
        <taxon>Metazoa</taxon>
        <taxon>Chordata</taxon>
        <taxon>Craniata</taxon>
        <taxon>Vertebrata</taxon>
        <taxon>Euteleostomi</taxon>
        <taxon>Archelosauria</taxon>
        <taxon>Archosauria</taxon>
        <taxon>Dinosauria</taxon>
        <taxon>Saurischia</taxon>
        <taxon>Theropoda</taxon>
        <taxon>Coelurosauria</taxon>
        <taxon>Aves</taxon>
        <taxon>Neognathae</taxon>
        <taxon>Neoaves</taxon>
        <taxon>Columbimorphae</taxon>
        <taxon>Columbiformes</taxon>
        <taxon>Columbidae</taxon>
        <taxon>Patagioenas</taxon>
    </lineage>
</organism>
<evidence type="ECO:0000256" key="6">
    <source>
        <dbReference type="RuleBase" id="RU363034"/>
    </source>
</evidence>
<dbReference type="PROSITE" id="PS50240">
    <property type="entry name" value="TRYPSIN_DOM"/>
    <property type="match status" value="1"/>
</dbReference>
<dbReference type="Pfam" id="PF00089">
    <property type="entry name" value="Trypsin"/>
    <property type="match status" value="1"/>
</dbReference>
<evidence type="ECO:0000259" key="7">
    <source>
        <dbReference type="PROSITE" id="PS50240"/>
    </source>
</evidence>
<dbReference type="FunFam" id="2.40.10.10:FF:000010">
    <property type="entry name" value="Kallikrein related peptidase 11"/>
    <property type="match status" value="1"/>
</dbReference>
<dbReference type="SUPFAM" id="SSF50494">
    <property type="entry name" value="Trypsin-like serine proteases"/>
    <property type="match status" value="1"/>
</dbReference>
<dbReference type="InterPro" id="IPR043504">
    <property type="entry name" value="Peptidase_S1_PA_chymotrypsin"/>
</dbReference>
<dbReference type="InterPro" id="IPR033116">
    <property type="entry name" value="TRYPSIN_SER"/>
</dbReference>
<keyword evidence="2 6" id="KW-0645">Protease</keyword>
<evidence type="ECO:0000256" key="1">
    <source>
        <dbReference type="ARBA" id="ARBA00009228"/>
    </source>
</evidence>
<dbReference type="GO" id="GO:0006508">
    <property type="term" value="P:proteolysis"/>
    <property type="evidence" value="ECO:0007669"/>
    <property type="project" value="UniProtKB-KW"/>
</dbReference>
<evidence type="ECO:0000256" key="3">
    <source>
        <dbReference type="ARBA" id="ARBA00022801"/>
    </source>
</evidence>
<dbReference type="PROSITE" id="PS00135">
    <property type="entry name" value="TRYPSIN_SER"/>
    <property type="match status" value="1"/>
</dbReference>
<dbReference type="GO" id="GO:0030141">
    <property type="term" value="C:secretory granule"/>
    <property type="evidence" value="ECO:0007669"/>
    <property type="project" value="TreeGrafter"/>
</dbReference>
<evidence type="ECO:0000256" key="2">
    <source>
        <dbReference type="ARBA" id="ARBA00022670"/>
    </source>
</evidence>
<dbReference type="OrthoDB" id="546450at2759"/>
<dbReference type="Gene3D" id="2.40.10.10">
    <property type="entry name" value="Trypsin-like serine proteases"/>
    <property type="match status" value="2"/>
</dbReference>
<reference evidence="8 9" key="1">
    <citation type="submission" date="2016-02" db="EMBL/GenBank/DDBJ databases">
        <title>Band-tailed pigeon sequencing and assembly.</title>
        <authorList>
            <person name="Soares A.E."/>
            <person name="Novak B.J."/>
            <person name="Rice E.S."/>
            <person name="O'Connell B."/>
            <person name="Chang D."/>
            <person name="Weber S."/>
            <person name="Shapiro B."/>
        </authorList>
    </citation>
    <scope>NUCLEOTIDE SEQUENCE [LARGE SCALE GENOMIC DNA]</scope>
    <source>
        <strain evidence="8">BTP2013</strain>
        <tissue evidence="8">Blood</tissue>
    </source>
</reference>
<keyword evidence="3 6" id="KW-0378">Hydrolase</keyword>
<dbReference type="STRING" id="372326.A0A1V4JCY0"/>
<protein>
    <submittedName>
        <fullName evidence="8">Kallikrein-14</fullName>
    </submittedName>
</protein>
<dbReference type="PANTHER" id="PTHR24271">
    <property type="entry name" value="KALLIKREIN-RELATED"/>
    <property type="match status" value="1"/>
</dbReference>
<dbReference type="InterPro" id="IPR001314">
    <property type="entry name" value="Peptidase_S1A"/>
</dbReference>
<gene>
    <name evidence="8" type="ORF">AV530_004377</name>
</gene>
<keyword evidence="5" id="KW-1015">Disulfide bond</keyword>
<dbReference type="CDD" id="cd00190">
    <property type="entry name" value="Tryp_SPc"/>
    <property type="match status" value="1"/>
</dbReference>
<evidence type="ECO:0000313" key="8">
    <source>
        <dbReference type="EMBL" id="OPJ69934.1"/>
    </source>
</evidence>
<accession>A0A1V4JCY0</accession>
<dbReference type="InterPro" id="IPR009003">
    <property type="entry name" value="Peptidase_S1_PA"/>
</dbReference>
<dbReference type="InterPro" id="IPR018114">
    <property type="entry name" value="TRYPSIN_HIS"/>
</dbReference>
<evidence type="ECO:0000313" key="9">
    <source>
        <dbReference type="Proteomes" id="UP000190648"/>
    </source>
</evidence>
<dbReference type="SMART" id="SM00020">
    <property type="entry name" value="Tryp_SPc"/>
    <property type="match status" value="1"/>
</dbReference>
<dbReference type="PANTHER" id="PTHR24271:SF48">
    <property type="entry name" value="KALLIKREIN-14"/>
    <property type="match status" value="1"/>
</dbReference>
<name>A0A1V4JCY0_PATFA</name>
<comment type="similarity">
    <text evidence="1">Belongs to the peptidase S1 family. Snake venom subfamily.</text>
</comment>
<comment type="caution">
    <text evidence="8">The sequence shown here is derived from an EMBL/GenBank/DDBJ whole genome shotgun (WGS) entry which is preliminary data.</text>
</comment>
<dbReference type="PRINTS" id="PR00722">
    <property type="entry name" value="CHYMOTRYPSIN"/>
</dbReference>